<keyword evidence="3" id="KW-1185">Reference proteome</keyword>
<reference evidence="2 3" key="1">
    <citation type="journal article" date="2013" name="Curr. Biol.">
        <title>The Genome of the Foraminiferan Reticulomyxa filosa.</title>
        <authorList>
            <person name="Glockner G."/>
            <person name="Hulsmann N."/>
            <person name="Schleicher M."/>
            <person name="Noegel A.A."/>
            <person name="Eichinger L."/>
            <person name="Gallinger C."/>
            <person name="Pawlowski J."/>
            <person name="Sierra R."/>
            <person name="Euteneuer U."/>
            <person name="Pillet L."/>
            <person name="Moustafa A."/>
            <person name="Platzer M."/>
            <person name="Groth M."/>
            <person name="Szafranski K."/>
            <person name="Schliwa M."/>
        </authorList>
    </citation>
    <scope>NUCLEOTIDE SEQUENCE [LARGE SCALE GENOMIC DNA]</scope>
</reference>
<evidence type="ECO:0000313" key="2">
    <source>
        <dbReference type="EMBL" id="ETO06871.1"/>
    </source>
</evidence>
<organism evidence="2 3">
    <name type="scientific">Reticulomyxa filosa</name>
    <dbReference type="NCBI Taxonomy" id="46433"/>
    <lineage>
        <taxon>Eukaryota</taxon>
        <taxon>Sar</taxon>
        <taxon>Rhizaria</taxon>
        <taxon>Retaria</taxon>
        <taxon>Foraminifera</taxon>
        <taxon>Monothalamids</taxon>
        <taxon>Reticulomyxidae</taxon>
        <taxon>Reticulomyxa</taxon>
    </lineage>
</organism>
<proteinExistence type="predicted"/>
<comment type="caution">
    <text evidence="2">The sequence shown here is derived from an EMBL/GenBank/DDBJ whole genome shotgun (WGS) entry which is preliminary data.</text>
</comment>
<protein>
    <submittedName>
        <fullName evidence="2">Uncharacterized protein</fullName>
    </submittedName>
</protein>
<name>X6LZY2_RETFI</name>
<feature type="compositionally biased region" description="Basic residues" evidence="1">
    <location>
        <begin position="243"/>
        <end position="256"/>
    </location>
</feature>
<dbReference type="EMBL" id="ASPP01026713">
    <property type="protein sequence ID" value="ETO06871.1"/>
    <property type="molecule type" value="Genomic_DNA"/>
</dbReference>
<gene>
    <name evidence="2" type="ORF">RFI_30520</name>
</gene>
<dbReference type="AlphaFoldDB" id="X6LZY2"/>
<evidence type="ECO:0000256" key="1">
    <source>
        <dbReference type="SAM" id="MobiDB-lite"/>
    </source>
</evidence>
<dbReference type="Proteomes" id="UP000023152">
    <property type="component" value="Unassembled WGS sequence"/>
</dbReference>
<accession>X6LZY2</accession>
<sequence>MIGRENEAWAKINIDEYLEQQTFHDRSNHGGEYYAFQLNRSKGKELLRVLLKHESNEVTLRILANAWLQDLWYCFEEMDHFSSEYERMQTLIQNKQRKILNNDELVQEWNQFQRYIANNCLEFAVKYKLTNYERIAVLVNSAFITLYGSRILVSKKTKNALSRPDIIELDKQTKRMRLSLDCRYIVLEETEVNPATSKKKTNTLTNCRSLEKLMSMTPPSDQASEESIYWVRALSELTDAQRLKSKSKHRHKHSSHTKSDVSKHTITYSNLQYSLGFSQNGQNKMGHV</sequence>
<feature type="region of interest" description="Disordered" evidence="1">
    <location>
        <begin position="243"/>
        <end position="263"/>
    </location>
</feature>
<evidence type="ECO:0000313" key="3">
    <source>
        <dbReference type="Proteomes" id="UP000023152"/>
    </source>
</evidence>